<dbReference type="GO" id="GO:0005886">
    <property type="term" value="C:plasma membrane"/>
    <property type="evidence" value="ECO:0007669"/>
    <property type="project" value="UniProtKB-SubCell"/>
</dbReference>
<dbReference type="NCBIfam" id="TIGR00916">
    <property type="entry name" value="2A0604s01"/>
    <property type="match status" value="1"/>
</dbReference>
<dbReference type="Gene3D" id="3.30.1360.200">
    <property type="match status" value="1"/>
</dbReference>
<dbReference type="InterPro" id="IPR048634">
    <property type="entry name" value="SecD_SecF_C"/>
</dbReference>
<keyword evidence="5 9" id="KW-0653">Protein transport</keyword>
<keyword evidence="3 9" id="KW-1003">Cell membrane</keyword>
<dbReference type="RefSeq" id="WP_064461079.1">
    <property type="nucleotide sequence ID" value="NZ_CP012505.1"/>
</dbReference>
<dbReference type="GO" id="GO:0043952">
    <property type="term" value="P:protein transport by the Sec complex"/>
    <property type="evidence" value="ECO:0007669"/>
    <property type="project" value="UniProtKB-UniRule"/>
</dbReference>
<comment type="subcellular location">
    <subcellularLocation>
        <location evidence="1 9">Cell membrane</location>
        <topology evidence="1 9">Multi-pass membrane protein</topology>
    </subcellularLocation>
</comment>
<dbReference type="InterPro" id="IPR022646">
    <property type="entry name" value="SecD/SecF_CS"/>
</dbReference>
<evidence type="ECO:0000259" key="13">
    <source>
        <dbReference type="Pfam" id="PF22599"/>
    </source>
</evidence>
<dbReference type="PANTHER" id="PTHR30081">
    <property type="entry name" value="PROTEIN-EXPORT MEMBRANE PROTEIN SEC"/>
    <property type="match status" value="1"/>
</dbReference>
<evidence type="ECO:0000256" key="7">
    <source>
        <dbReference type="ARBA" id="ARBA00023010"/>
    </source>
</evidence>
<feature type="transmembrane region" description="Helical" evidence="9">
    <location>
        <begin position="12"/>
        <end position="32"/>
    </location>
</feature>
<dbReference type="InterPro" id="IPR054384">
    <property type="entry name" value="SecDF_P1_head"/>
</dbReference>
<keyword evidence="8 9" id="KW-0472">Membrane</keyword>
<protein>
    <recommendedName>
        <fullName evidence="9">Protein translocase subunit SecD</fullName>
    </recommendedName>
</protein>
<comment type="subunit">
    <text evidence="9">Forms a complex with SecF. Part of the essential Sec protein translocation apparatus which comprises SecA, SecYEG and auxiliary proteins SecDF-YajC and YidC.</text>
</comment>
<gene>
    <name evidence="9" type="primary">secD</name>
    <name evidence="14" type="ORF">ACH24_02830</name>
</gene>
<dbReference type="Pfam" id="PF13721">
    <property type="entry name" value="SecD-TM1"/>
    <property type="match status" value="1"/>
</dbReference>
<keyword evidence="7 9" id="KW-0811">Translocation</keyword>
<feature type="transmembrane region" description="Helical" evidence="9">
    <location>
        <begin position="533"/>
        <end position="555"/>
    </location>
</feature>
<evidence type="ECO:0000256" key="5">
    <source>
        <dbReference type="ARBA" id="ARBA00022927"/>
    </source>
</evidence>
<evidence type="ECO:0000313" key="15">
    <source>
        <dbReference type="Proteomes" id="UP000242800"/>
    </source>
</evidence>
<dbReference type="Proteomes" id="UP000242800">
    <property type="component" value="Chromosome"/>
</dbReference>
<dbReference type="HAMAP" id="MF_01463_B">
    <property type="entry name" value="SecD_B"/>
    <property type="match status" value="1"/>
</dbReference>
<comment type="similarity">
    <text evidence="9">Belongs to the SecD/SecF family. SecD subfamily.</text>
</comment>
<dbReference type="InterPro" id="IPR005791">
    <property type="entry name" value="SecD"/>
</dbReference>
<dbReference type="Gene3D" id="1.20.1640.10">
    <property type="entry name" value="Multidrug efflux transporter AcrB transmembrane domain"/>
    <property type="match status" value="1"/>
</dbReference>
<dbReference type="NCBIfam" id="TIGR01129">
    <property type="entry name" value="secD"/>
    <property type="match status" value="1"/>
</dbReference>
<dbReference type="GO" id="GO:0015450">
    <property type="term" value="F:protein-transporting ATPase activity"/>
    <property type="evidence" value="ECO:0007669"/>
    <property type="project" value="InterPro"/>
</dbReference>
<dbReference type="Pfam" id="PF22599">
    <property type="entry name" value="SecDF_P1_head"/>
    <property type="match status" value="1"/>
</dbReference>
<name>A0AAC8VDW5_9GAMM</name>
<feature type="transmembrane region" description="Helical" evidence="9">
    <location>
        <begin position="506"/>
        <end position="527"/>
    </location>
</feature>
<dbReference type="GO" id="GO:0065002">
    <property type="term" value="P:intracellular protein transmembrane transport"/>
    <property type="evidence" value="ECO:0007669"/>
    <property type="project" value="UniProtKB-UniRule"/>
</dbReference>
<dbReference type="Pfam" id="PF02355">
    <property type="entry name" value="SecD_SecF_C"/>
    <property type="match status" value="1"/>
</dbReference>
<feature type="domain" description="SecDF P1 head subdomain" evidence="13">
    <location>
        <begin position="335"/>
        <end position="458"/>
    </location>
</feature>
<organism evidence="14 15">
    <name type="scientific">Francisella persica ATCC VR-331</name>
    <dbReference type="NCBI Taxonomy" id="1086726"/>
    <lineage>
        <taxon>Bacteria</taxon>
        <taxon>Pseudomonadati</taxon>
        <taxon>Pseudomonadota</taxon>
        <taxon>Gammaproteobacteria</taxon>
        <taxon>Thiotrichales</taxon>
        <taxon>Francisellaceae</taxon>
        <taxon>Francisella</taxon>
    </lineage>
</organism>
<dbReference type="EMBL" id="CP012505">
    <property type="protein sequence ID" value="ALB01663.1"/>
    <property type="molecule type" value="Genomic_DNA"/>
</dbReference>
<evidence type="ECO:0000256" key="8">
    <source>
        <dbReference type="ARBA" id="ARBA00023136"/>
    </source>
</evidence>
<feature type="transmembrane region" description="Helical" evidence="9">
    <location>
        <begin position="604"/>
        <end position="627"/>
    </location>
</feature>
<proteinExistence type="inferred from homology"/>
<keyword evidence="15" id="KW-1185">Reference proteome</keyword>
<dbReference type="InterPro" id="IPR027398">
    <property type="entry name" value="SecD-TM"/>
</dbReference>
<keyword evidence="4 9" id="KW-0812">Transmembrane</keyword>
<evidence type="ECO:0000259" key="10">
    <source>
        <dbReference type="Pfam" id="PF02355"/>
    </source>
</evidence>
<feature type="transmembrane region" description="Helical" evidence="9">
    <location>
        <begin position="576"/>
        <end position="598"/>
    </location>
</feature>
<evidence type="ECO:0000256" key="9">
    <source>
        <dbReference type="HAMAP-Rule" id="MF_01463"/>
    </source>
</evidence>
<evidence type="ECO:0000256" key="6">
    <source>
        <dbReference type="ARBA" id="ARBA00022989"/>
    </source>
</evidence>
<feature type="domain" description="Protein translocase subunit SecDF P1" evidence="12">
    <location>
        <begin position="252"/>
        <end position="309"/>
    </location>
</feature>
<evidence type="ECO:0000256" key="4">
    <source>
        <dbReference type="ARBA" id="ARBA00022692"/>
    </source>
</evidence>
<dbReference type="Pfam" id="PF21760">
    <property type="entry name" value="SecD_1st"/>
    <property type="match status" value="1"/>
</dbReference>
<comment type="function">
    <text evidence="9">Part of the Sec protein translocase complex. Interacts with the SecYEG preprotein conducting channel. SecDF uses the proton motive force (PMF) to complete protein translocation after the ATP-dependent function of SecA.</text>
</comment>
<evidence type="ECO:0000256" key="1">
    <source>
        <dbReference type="ARBA" id="ARBA00004651"/>
    </source>
</evidence>
<dbReference type="InterPro" id="IPR048631">
    <property type="entry name" value="SecD_1st"/>
</dbReference>
<keyword evidence="6 9" id="KW-1133">Transmembrane helix</keyword>
<evidence type="ECO:0000256" key="2">
    <source>
        <dbReference type="ARBA" id="ARBA00022448"/>
    </source>
</evidence>
<sequence length="645" mass="70042">MSNNRSLPINQFPLWKNLLIIIVLGLAIFYALPNIFGKSPALQISQKDGDVTTQLLVNVEKILAGDKLSYQRVSISDDKSNIAITFKDIEEQLKAKKVLKDSLGNDYIIAINMLSNLPSLLSALGANPMNLGLDLRGGMYLMLEADTKTAIDAQLDNSLSIILSTAKDNRINVLSSTKAEEKSTIKAPQNYFNNGFVSVTLANSTDVNKLKQYLINDFSKTQDPNIIYTNKGNTVFISYNSAKILQLKQDVISQVVTVMRNRINALGVAEASVTQAGYNRVVIEIPGLQDATQAKQILGGTSTASFYLVSPVADRLAAEEQGYKVYDLDNGRGYQSYYILRGAAVAGGADIIGASPSIDRQTGTPIVMVELDRSSARHFRQITGKNIGNPMGVMLVNTTYEKVKDKDGKEKSVVSKTEKLINVATIQSALGSQFQITGLNQKEANNLALMIKSGALQVPVHIVQEQQIGPSLGKDNIEKGMLSIVIALISVVVFILVYYRVFGVIANIALVMNLILIVAVMSIIPSATLTLPGIAGIVLNLGMSIDGNVLIFERIREEIRAGMPRQSAIYIGYEKAFTTIVDSNITTFIVAVILFFIGSGAVKGFAITLMIGIVTSMFTSVTVSRAMTNFVYGKRKKLEKISIGI</sequence>
<dbReference type="GO" id="GO:0006605">
    <property type="term" value="P:protein targeting"/>
    <property type="evidence" value="ECO:0007669"/>
    <property type="project" value="UniProtKB-UniRule"/>
</dbReference>
<dbReference type="AlphaFoldDB" id="A0AAC8VDW5"/>
<evidence type="ECO:0000259" key="12">
    <source>
        <dbReference type="Pfam" id="PF21760"/>
    </source>
</evidence>
<keyword evidence="2 9" id="KW-0813">Transport</keyword>
<dbReference type="FunFam" id="1.20.1640.10:FF:000004">
    <property type="entry name" value="Protein translocase subunit SecD"/>
    <property type="match status" value="1"/>
</dbReference>
<dbReference type="InterPro" id="IPR022813">
    <property type="entry name" value="SecD/SecF_arch_bac"/>
</dbReference>
<dbReference type="PANTHER" id="PTHR30081:SF1">
    <property type="entry name" value="PROTEIN TRANSLOCASE SUBUNIT SECD"/>
    <property type="match status" value="1"/>
</dbReference>
<dbReference type="Pfam" id="PF07549">
    <property type="entry name" value="Sec_GG"/>
    <property type="match status" value="1"/>
</dbReference>
<dbReference type="SUPFAM" id="SSF82866">
    <property type="entry name" value="Multidrug efflux transporter AcrB transmembrane domain"/>
    <property type="match status" value="1"/>
</dbReference>
<dbReference type="KEGG" id="fper:ACH24_02830"/>
<feature type="domain" description="SecD export protein N-terminal TM" evidence="11">
    <location>
        <begin position="9"/>
        <end position="111"/>
    </location>
</feature>
<evidence type="ECO:0000256" key="3">
    <source>
        <dbReference type="ARBA" id="ARBA00022475"/>
    </source>
</evidence>
<dbReference type="InterPro" id="IPR055344">
    <property type="entry name" value="SecD_SecF_C_bact"/>
</dbReference>
<dbReference type="Gene3D" id="3.30.70.3400">
    <property type="match status" value="1"/>
</dbReference>
<reference evidence="14 15" key="1">
    <citation type="journal article" date="2016" name="Int. J. Syst. Evol. Microbiol.">
        <title>Reclassification of Wolbachia persica as Francisella persica comb. nov. and emended description of the family Francisellaceae.</title>
        <authorList>
            <person name="Larson M.A."/>
            <person name="Nalbantoglu U."/>
            <person name="Sayood K."/>
            <person name="Zentz E.B."/>
            <person name="Cer R.Z."/>
            <person name="Iwen P.C."/>
            <person name="Francesconi S.C."/>
            <person name="Bishop-Lilly K.A."/>
            <person name="Mokashi V.P."/>
            <person name="Sjostedt A."/>
            <person name="Hinrichs S.H."/>
        </authorList>
    </citation>
    <scope>NUCLEOTIDE SEQUENCE [LARGE SCALE GENOMIC DNA]</scope>
    <source>
        <strain evidence="14 15">FSC845</strain>
    </source>
</reference>
<feature type="transmembrane region" description="Helical" evidence="9">
    <location>
        <begin position="480"/>
        <end position="499"/>
    </location>
</feature>
<accession>A0AAC8VDW5</accession>
<feature type="domain" description="Protein export membrane protein SecD/SecF C-terminal" evidence="10">
    <location>
        <begin position="460"/>
        <end position="629"/>
    </location>
</feature>
<evidence type="ECO:0000313" key="14">
    <source>
        <dbReference type="EMBL" id="ALB01663.1"/>
    </source>
</evidence>
<evidence type="ECO:0000259" key="11">
    <source>
        <dbReference type="Pfam" id="PF13721"/>
    </source>
</evidence>